<dbReference type="AlphaFoldDB" id="A0AAD3D155"/>
<evidence type="ECO:0000313" key="3">
    <source>
        <dbReference type="Proteomes" id="UP001054902"/>
    </source>
</evidence>
<gene>
    <name evidence="2" type="ORF">CTEN210_12423</name>
</gene>
<accession>A0AAD3D155</accession>
<feature type="region of interest" description="Disordered" evidence="1">
    <location>
        <begin position="256"/>
        <end position="276"/>
    </location>
</feature>
<name>A0AAD3D155_9STRA</name>
<feature type="region of interest" description="Disordered" evidence="1">
    <location>
        <begin position="329"/>
        <end position="350"/>
    </location>
</feature>
<reference evidence="2 3" key="1">
    <citation type="journal article" date="2021" name="Sci. Rep.">
        <title>The genome of the diatom Chaetoceros tenuissimus carries an ancient integrated fragment of an extant virus.</title>
        <authorList>
            <person name="Hongo Y."/>
            <person name="Kimura K."/>
            <person name="Takaki Y."/>
            <person name="Yoshida Y."/>
            <person name="Baba S."/>
            <person name="Kobayashi G."/>
            <person name="Nagasaki K."/>
            <person name="Hano T."/>
            <person name="Tomaru Y."/>
        </authorList>
    </citation>
    <scope>NUCLEOTIDE SEQUENCE [LARGE SCALE GENOMIC DNA]</scope>
    <source>
        <strain evidence="2 3">NIES-3715</strain>
    </source>
</reference>
<protein>
    <submittedName>
        <fullName evidence="2">Uncharacterized protein</fullName>
    </submittedName>
</protein>
<dbReference type="Proteomes" id="UP001054902">
    <property type="component" value="Unassembled WGS sequence"/>
</dbReference>
<keyword evidence="3" id="KW-1185">Reference proteome</keyword>
<sequence>MFSNQKNSAFEATKASTNMYCHDSRVRSKEHLQFPESLLLPENRIPESPEPSRGCGGGRSANVKLNERDELSPKPGVSSLNESRECHGPCHCHNCATYYWNYYQSYFRQYDASPYHTHYDPYLQFNNMGPSYEIPTLGRRVSVPSEMEQNDNPDKEVEMITKRSRYEDRDHYHHHARTHSRTHHHYSYHRPHEYCYPPSHYYPHDPYHHYNGYHGSYPTPYHHAPQPNITRRKRKRYDEYLLRPKRDYIIHAGRSESPMSDITASPTPSLSDFGLPEETEEPKELKVETDAPLVEFAPKVPTLKRRRSNNKFDFAHEGDFDLLRAVSPLKEKLSDNTSPKNENSKSIWREEETTLIIPPITKNVSQTS</sequence>
<proteinExistence type="predicted"/>
<feature type="compositionally biased region" description="Polar residues" evidence="1">
    <location>
        <begin position="257"/>
        <end position="270"/>
    </location>
</feature>
<feature type="region of interest" description="Disordered" evidence="1">
    <location>
        <begin position="39"/>
        <end position="76"/>
    </location>
</feature>
<evidence type="ECO:0000313" key="2">
    <source>
        <dbReference type="EMBL" id="GFH55947.1"/>
    </source>
</evidence>
<evidence type="ECO:0000256" key="1">
    <source>
        <dbReference type="SAM" id="MobiDB-lite"/>
    </source>
</evidence>
<comment type="caution">
    <text evidence="2">The sequence shown here is derived from an EMBL/GenBank/DDBJ whole genome shotgun (WGS) entry which is preliminary data.</text>
</comment>
<feature type="compositionally biased region" description="Polar residues" evidence="1">
    <location>
        <begin position="335"/>
        <end position="346"/>
    </location>
</feature>
<organism evidence="2 3">
    <name type="scientific">Chaetoceros tenuissimus</name>
    <dbReference type="NCBI Taxonomy" id="426638"/>
    <lineage>
        <taxon>Eukaryota</taxon>
        <taxon>Sar</taxon>
        <taxon>Stramenopiles</taxon>
        <taxon>Ochrophyta</taxon>
        <taxon>Bacillariophyta</taxon>
        <taxon>Coscinodiscophyceae</taxon>
        <taxon>Chaetocerotophycidae</taxon>
        <taxon>Chaetocerotales</taxon>
        <taxon>Chaetocerotaceae</taxon>
        <taxon>Chaetoceros</taxon>
    </lineage>
</organism>
<dbReference type="EMBL" id="BLLK01000051">
    <property type="protein sequence ID" value="GFH55947.1"/>
    <property type="molecule type" value="Genomic_DNA"/>
</dbReference>